<gene>
    <name evidence="1" type="ORF">LTR97_009913</name>
</gene>
<reference evidence="1" key="1">
    <citation type="submission" date="2023-08" db="EMBL/GenBank/DDBJ databases">
        <title>Black Yeasts Isolated from many extreme environments.</title>
        <authorList>
            <person name="Coleine C."/>
            <person name="Stajich J.E."/>
            <person name="Selbmann L."/>
        </authorList>
    </citation>
    <scope>NUCLEOTIDE SEQUENCE</scope>
    <source>
        <strain evidence="1">CCFEE 5810</strain>
    </source>
</reference>
<evidence type="ECO:0000313" key="2">
    <source>
        <dbReference type="Proteomes" id="UP001310594"/>
    </source>
</evidence>
<dbReference type="Proteomes" id="UP001310594">
    <property type="component" value="Unassembled WGS sequence"/>
</dbReference>
<organism evidence="1 2">
    <name type="scientific">Elasticomyces elasticus</name>
    <dbReference type="NCBI Taxonomy" id="574655"/>
    <lineage>
        <taxon>Eukaryota</taxon>
        <taxon>Fungi</taxon>
        <taxon>Dikarya</taxon>
        <taxon>Ascomycota</taxon>
        <taxon>Pezizomycotina</taxon>
        <taxon>Dothideomycetes</taxon>
        <taxon>Dothideomycetidae</taxon>
        <taxon>Mycosphaerellales</taxon>
        <taxon>Teratosphaeriaceae</taxon>
        <taxon>Elasticomyces</taxon>
    </lineage>
</organism>
<protein>
    <recommendedName>
        <fullName evidence="3">Heterokaryon incompatibility domain-containing protein</fullName>
    </recommendedName>
</protein>
<proteinExistence type="predicted"/>
<dbReference type="PANTHER" id="PTHR33112">
    <property type="entry name" value="DOMAIN PROTEIN, PUTATIVE-RELATED"/>
    <property type="match status" value="1"/>
</dbReference>
<accession>A0AAN7ZRX1</accession>
<evidence type="ECO:0008006" key="3">
    <source>
        <dbReference type="Google" id="ProtNLM"/>
    </source>
</evidence>
<evidence type="ECO:0000313" key="1">
    <source>
        <dbReference type="EMBL" id="KAK5694291.1"/>
    </source>
</evidence>
<dbReference type="AlphaFoldDB" id="A0AAN7ZRX1"/>
<dbReference type="PANTHER" id="PTHR33112:SF16">
    <property type="entry name" value="HETEROKARYON INCOMPATIBILITY DOMAIN-CONTAINING PROTEIN"/>
    <property type="match status" value="1"/>
</dbReference>
<sequence>MSAIYGKADLTLLASNAAGVDEGFLRPRASSETYCGYHVYNGRKKPLYLGHAFPGFDGYAAYGDRVDPGLDEVSDWRRELDHNETSMPFVVHEPLTSRGWSAQERGLSARKVYFGSKQMFWESRTCLLFENGYTVRDRSKSEMRDEQLWSPIRWARAVEVYSGCKLTRIMDRLPAISGTAGEFASNTQDEYIAGHFARGLMLSSLIWEPTVPRLSTSKHEYLAPSWSWASQEYAIQYPHVEGKLWSFETVGKVLAHDVVAKGQNPLGQVTEGWLEVLAPALHTTVGRLPEKQFEDADGSTRTVKDHARRTVKFPDMALEFVMKAGCAESSDGTADVAVASSFTLDCIDLPPDVPAIFAVLSKRTNATRRRDLQRLQPEGSFVSRSTFGGIIGTSQVRTFRRIGAFYDMTALFPTESKLSTLRLV</sequence>
<name>A0AAN7ZRX1_9PEZI</name>
<dbReference type="EMBL" id="JAVRQU010000016">
    <property type="protein sequence ID" value="KAK5694291.1"/>
    <property type="molecule type" value="Genomic_DNA"/>
</dbReference>
<comment type="caution">
    <text evidence="1">The sequence shown here is derived from an EMBL/GenBank/DDBJ whole genome shotgun (WGS) entry which is preliminary data.</text>
</comment>